<evidence type="ECO:0000256" key="8">
    <source>
        <dbReference type="SAM" id="Phobius"/>
    </source>
</evidence>
<dbReference type="SUPFAM" id="SSF118215">
    <property type="entry name" value="Proton glutamate symport protein"/>
    <property type="match status" value="1"/>
</dbReference>
<evidence type="ECO:0000256" key="6">
    <source>
        <dbReference type="ARBA" id="ARBA00022989"/>
    </source>
</evidence>
<dbReference type="GO" id="GO:0046942">
    <property type="term" value="P:carboxylic acid transport"/>
    <property type="evidence" value="ECO:0007669"/>
    <property type="project" value="UniProtKB-ARBA"/>
</dbReference>
<keyword evidence="7 8" id="KW-0472">Membrane</keyword>
<feature type="transmembrane region" description="Helical" evidence="8">
    <location>
        <begin position="325"/>
        <end position="348"/>
    </location>
</feature>
<sequence length="419" mass="42499">MYRLAVSFVLGVVVAFGVGEPATVLAPIGDLFLRLLQMIVVPVVVFSLLVGVRQLSPTQMGRVGGSVVGLYAVTTTVAGVIGLAVANLLDPGTGLAFTGGEAESAQVPSIQELVLGIVPENPLNALAEGNLLPIIFFTIVFGIALAIARDTAADESVRRGAETFFSLAEAGMEALFTIVWGVMEFGVVGVFALVAAELAGEDVGAVLALASLVGVVALGVVIHIGLTYLGGIVGGLLGKSPVAFLRGAKNAMVMAFSTRSSSATLPVTMRDAEENLRIDESVYGFSLPFGSTANMDGAAIRQTVTVVFAANVVGQPLDLGTQVSVLLVTVLISIGTAGVPGAGLIMLTVILQQAGLPLTVVGFVAAVDPILGRIATMNNVTGDLAVSAVAAKWNRAIDLGSGTWVGGGANTAADTVADD</sequence>
<accession>M0LVQ6</accession>
<evidence type="ECO:0000256" key="5">
    <source>
        <dbReference type="ARBA" id="ARBA00022847"/>
    </source>
</evidence>
<dbReference type="PATRIC" id="fig|1132509.6.peg.3344"/>
<name>M0LVQ6_9EURY</name>
<evidence type="ECO:0000256" key="2">
    <source>
        <dbReference type="ARBA" id="ARBA00022448"/>
    </source>
</evidence>
<keyword evidence="5" id="KW-0769">Symport</keyword>
<keyword evidence="6 8" id="KW-1133">Transmembrane helix</keyword>
<dbReference type="PRINTS" id="PR00173">
    <property type="entry name" value="EDTRNSPORT"/>
</dbReference>
<dbReference type="InterPro" id="IPR001991">
    <property type="entry name" value="Na-dicarboxylate_symporter"/>
</dbReference>
<dbReference type="eggNOG" id="arCOG04335">
    <property type="taxonomic scope" value="Archaea"/>
</dbReference>
<feature type="transmembrane region" description="Helical" evidence="8">
    <location>
        <begin position="354"/>
        <end position="371"/>
    </location>
</feature>
<keyword evidence="4 8" id="KW-0812">Transmembrane</keyword>
<dbReference type="InterPro" id="IPR036458">
    <property type="entry name" value="Na:dicarbo_symporter_sf"/>
</dbReference>
<comment type="caution">
    <text evidence="9">The sequence shown here is derived from an EMBL/GenBank/DDBJ whole genome shotgun (WGS) entry which is preliminary data.</text>
</comment>
<dbReference type="AlphaFoldDB" id="M0LVQ6"/>
<keyword evidence="10" id="KW-1185">Reference proteome</keyword>
<evidence type="ECO:0000256" key="7">
    <source>
        <dbReference type="ARBA" id="ARBA00023136"/>
    </source>
</evidence>
<dbReference type="Gene3D" id="1.10.3860.10">
    <property type="entry name" value="Sodium:dicarboxylate symporter"/>
    <property type="match status" value="1"/>
</dbReference>
<feature type="transmembrane region" description="Helical" evidence="8">
    <location>
        <begin position="63"/>
        <end position="86"/>
    </location>
</feature>
<comment type="subcellular location">
    <subcellularLocation>
        <location evidence="1">Cell membrane</location>
        <topology evidence="1">Multi-pass membrane protein</topology>
    </subcellularLocation>
</comment>
<keyword evidence="3" id="KW-1003">Cell membrane</keyword>
<feature type="transmembrane region" description="Helical" evidence="8">
    <location>
        <begin position="31"/>
        <end position="51"/>
    </location>
</feature>
<protein>
    <submittedName>
        <fullName evidence="9">Sodium:dicarboxylate symporter</fullName>
    </submittedName>
</protein>
<evidence type="ECO:0000313" key="9">
    <source>
        <dbReference type="EMBL" id="EMA36444.1"/>
    </source>
</evidence>
<evidence type="ECO:0000256" key="4">
    <source>
        <dbReference type="ARBA" id="ARBA00022692"/>
    </source>
</evidence>
<dbReference type="PANTHER" id="PTHR42865:SF7">
    <property type="entry name" value="PROTON_GLUTAMATE-ASPARTATE SYMPORTER"/>
    <property type="match status" value="1"/>
</dbReference>
<reference evidence="9 10" key="1">
    <citation type="journal article" date="2014" name="PLoS Genet.">
        <title>Phylogenetically driven sequencing of extremely halophilic archaea reveals strategies for static and dynamic osmo-response.</title>
        <authorList>
            <person name="Becker E.A."/>
            <person name="Seitzer P.M."/>
            <person name="Tritt A."/>
            <person name="Larsen D."/>
            <person name="Krusor M."/>
            <person name="Yao A.I."/>
            <person name="Wu D."/>
            <person name="Madern D."/>
            <person name="Eisen J.A."/>
            <person name="Darling A.E."/>
            <person name="Facciotti M.T."/>
        </authorList>
    </citation>
    <scope>NUCLEOTIDE SEQUENCE [LARGE SCALE GENOMIC DNA]</scope>
    <source>
        <strain evidence="9 10">100A6</strain>
    </source>
</reference>
<dbReference type="RefSeq" id="WP_007695092.1">
    <property type="nucleotide sequence ID" value="NZ_AJRK01000435.1"/>
</dbReference>
<dbReference type="OrthoDB" id="3015at2157"/>
<feature type="transmembrane region" description="Helical" evidence="8">
    <location>
        <begin position="208"/>
        <end position="237"/>
    </location>
</feature>
<dbReference type="Proteomes" id="UP000011566">
    <property type="component" value="Unassembled WGS sequence"/>
</dbReference>
<organism evidence="9 10">
    <name type="scientific">Halococcus hamelinensis 100A6</name>
    <dbReference type="NCBI Taxonomy" id="1132509"/>
    <lineage>
        <taxon>Archaea</taxon>
        <taxon>Methanobacteriati</taxon>
        <taxon>Methanobacteriota</taxon>
        <taxon>Stenosarchaea group</taxon>
        <taxon>Halobacteria</taxon>
        <taxon>Halobacteriales</taxon>
        <taxon>Halococcaceae</taxon>
        <taxon>Halococcus</taxon>
    </lineage>
</organism>
<dbReference type="InterPro" id="IPR018107">
    <property type="entry name" value="Na-dicarboxylate_symporter_CS"/>
</dbReference>
<dbReference type="PANTHER" id="PTHR42865">
    <property type="entry name" value="PROTON/GLUTAMATE-ASPARTATE SYMPORTER"/>
    <property type="match status" value="1"/>
</dbReference>
<evidence type="ECO:0000313" key="10">
    <source>
        <dbReference type="Proteomes" id="UP000011566"/>
    </source>
</evidence>
<evidence type="ECO:0000256" key="3">
    <source>
        <dbReference type="ARBA" id="ARBA00022475"/>
    </source>
</evidence>
<keyword evidence="2" id="KW-0813">Transport</keyword>
<evidence type="ECO:0000256" key="1">
    <source>
        <dbReference type="ARBA" id="ARBA00004651"/>
    </source>
</evidence>
<feature type="transmembrane region" description="Helical" evidence="8">
    <location>
        <begin position="131"/>
        <end position="148"/>
    </location>
</feature>
<proteinExistence type="predicted"/>
<dbReference type="GO" id="GO:0015293">
    <property type="term" value="F:symporter activity"/>
    <property type="evidence" value="ECO:0007669"/>
    <property type="project" value="UniProtKB-KW"/>
</dbReference>
<dbReference type="Pfam" id="PF00375">
    <property type="entry name" value="SDF"/>
    <property type="match status" value="1"/>
</dbReference>
<feature type="transmembrane region" description="Helical" evidence="8">
    <location>
        <begin position="174"/>
        <end position="196"/>
    </location>
</feature>
<dbReference type="GO" id="GO:0005886">
    <property type="term" value="C:plasma membrane"/>
    <property type="evidence" value="ECO:0007669"/>
    <property type="project" value="UniProtKB-SubCell"/>
</dbReference>
<gene>
    <name evidence="9" type="ORF">C447_14331</name>
</gene>
<dbReference type="EMBL" id="AOMB01000041">
    <property type="protein sequence ID" value="EMA36444.1"/>
    <property type="molecule type" value="Genomic_DNA"/>
</dbReference>
<dbReference type="PROSITE" id="PS00713">
    <property type="entry name" value="NA_DICARBOXYL_SYMP_1"/>
    <property type="match status" value="1"/>
</dbReference>